<dbReference type="CDD" id="cd07185">
    <property type="entry name" value="OmpA_C-like"/>
    <property type="match status" value="1"/>
</dbReference>
<dbReference type="PANTHER" id="PTHR30329">
    <property type="entry name" value="STATOR ELEMENT OF FLAGELLAR MOTOR COMPLEX"/>
    <property type="match status" value="1"/>
</dbReference>
<dbReference type="InterPro" id="IPR006665">
    <property type="entry name" value="OmpA-like"/>
</dbReference>
<sequence length="125" mass="13067">MPSPMLLLFAAAQAATAPAPLMIFFDSGKSEIRREWEPVLDEAAKAASGGARLLLVGHTDRPGSAAGNRRMSLARAKAVAAALEARGVAASAIEATGEGEDNPYITTADGVREIQNRRVDIRVAP</sequence>
<reference evidence="4" key="1">
    <citation type="journal article" date="2019" name="Int. J. Syst. Evol. Microbiol.">
        <title>The Global Catalogue of Microorganisms (GCM) 10K type strain sequencing project: providing services to taxonomists for standard genome sequencing and annotation.</title>
        <authorList>
            <consortium name="The Broad Institute Genomics Platform"/>
            <consortium name="The Broad Institute Genome Sequencing Center for Infectious Disease"/>
            <person name="Wu L."/>
            <person name="Ma J."/>
        </authorList>
    </citation>
    <scope>NUCLEOTIDE SEQUENCE [LARGE SCALE GENOMIC DNA]</scope>
    <source>
        <strain evidence="4">NBRC 102146</strain>
    </source>
</reference>
<keyword evidence="1" id="KW-0472">Membrane</keyword>
<organism evidence="3 4">
    <name type="scientific">Sphingomonas astaxanthinifaciens DSM 22298</name>
    <dbReference type="NCBI Taxonomy" id="1123267"/>
    <lineage>
        <taxon>Bacteria</taxon>
        <taxon>Pseudomonadati</taxon>
        <taxon>Pseudomonadota</taxon>
        <taxon>Alphaproteobacteria</taxon>
        <taxon>Sphingomonadales</taxon>
        <taxon>Sphingomonadaceae</taxon>
        <taxon>Sphingomonas</taxon>
    </lineage>
</organism>
<dbReference type="EMBL" id="BSOO01000036">
    <property type="protein sequence ID" value="GLR48723.1"/>
    <property type="molecule type" value="Genomic_DNA"/>
</dbReference>
<name>A0ABQ5ZCU9_9SPHN</name>
<proteinExistence type="predicted"/>
<evidence type="ECO:0000259" key="2">
    <source>
        <dbReference type="PROSITE" id="PS51123"/>
    </source>
</evidence>
<protein>
    <recommendedName>
        <fullName evidence="2">OmpA-like domain-containing protein</fullName>
    </recommendedName>
</protein>
<dbReference type="PROSITE" id="PS51123">
    <property type="entry name" value="OMPA_2"/>
    <property type="match status" value="1"/>
</dbReference>
<gene>
    <name evidence="3" type="ORF">GCM10007925_24430</name>
</gene>
<dbReference type="SUPFAM" id="SSF103088">
    <property type="entry name" value="OmpA-like"/>
    <property type="match status" value="1"/>
</dbReference>
<comment type="caution">
    <text evidence="3">The sequence shown here is derived from an EMBL/GenBank/DDBJ whole genome shotgun (WGS) entry which is preliminary data.</text>
</comment>
<dbReference type="Proteomes" id="UP001156703">
    <property type="component" value="Unassembled WGS sequence"/>
</dbReference>
<dbReference type="Pfam" id="PF00691">
    <property type="entry name" value="OmpA"/>
    <property type="match status" value="1"/>
</dbReference>
<keyword evidence="4" id="KW-1185">Reference proteome</keyword>
<dbReference type="InterPro" id="IPR036737">
    <property type="entry name" value="OmpA-like_sf"/>
</dbReference>
<dbReference type="Gene3D" id="3.30.1330.60">
    <property type="entry name" value="OmpA-like domain"/>
    <property type="match status" value="1"/>
</dbReference>
<evidence type="ECO:0000313" key="3">
    <source>
        <dbReference type="EMBL" id="GLR48723.1"/>
    </source>
</evidence>
<evidence type="ECO:0000313" key="4">
    <source>
        <dbReference type="Proteomes" id="UP001156703"/>
    </source>
</evidence>
<feature type="domain" description="OmpA-like" evidence="2">
    <location>
        <begin position="12"/>
        <end position="125"/>
    </location>
</feature>
<evidence type="ECO:0000256" key="1">
    <source>
        <dbReference type="PROSITE-ProRule" id="PRU00473"/>
    </source>
</evidence>
<accession>A0ABQ5ZCU9</accession>
<dbReference type="PANTHER" id="PTHR30329:SF21">
    <property type="entry name" value="LIPOPROTEIN YIAD-RELATED"/>
    <property type="match status" value="1"/>
</dbReference>
<dbReference type="InterPro" id="IPR050330">
    <property type="entry name" value="Bact_OuterMem_StrucFunc"/>
</dbReference>